<sequence>MSHQFSGPPPGNFGSFRPFNPAQAQAGTLKPTAPQFVPPARGFGGPLQGPPAPRSGGQQFNPSLQQPRSAGNAFNPAAQAQQPRSLGSQEPVGKPFGQPSQQFAPQSMPPVQNTAAFNQPPPLQQITPVKPASESLGGMNQAFARMTMETRNGPFGHQQPPRGPPMQQNPPANFQGPPIQQNTPANFQGPPMQQNPPANLQGPPLARASSANFQGHPMHGQGPPLGQNSATNFQGPPMQGPPSQASSTHEKPSQMYNHTPQNHPCGPETPGFQRQHSAPLPSGDFNQENFATPAPVAPGIIQRVTAPPCNPRFMHMTVNAIPHSQDNATKCALPMGLILQPMAKLENDDELPVVNFGMSGVVRCKSCRSYINPYIQWMDNGRRWRCNFCGIANDVPSSYFCHLAPNGARQDINERPELLGSVEIVAPNEYSVRPPIPPAFVFVVDVSAQAVASGMVEVFANTILEQLDNLPGDTRTQFGLITYDSTIHFYNLKAGLKAPQMMVVPDINELFIPIPDELLVNLSKSRDVIESLLEMLPRLHLGTKNPDTALGPAIRAAFRLMSAAGGKMMIFQSSLPTSGQGVLKHREDPRAIGTEKEHNLLNPVDTFYRKNAIEFCRQQVSVDTFLFAPQYTDVASLAPLSKYSGGQLFHYPGFTKAKDGDKFAAELTHSLTRETGWEAIIRLRCTKGVRFTNYYGNAFLRGPDLLAAPCVHTDAAFGIEIELSDTLLTSNTICFQAGVLYTTSKGERRIRVHTIAVPVVKGYMDLFSAVDSDAMCNLVAKSALEMALKTGLHSARNKLQAVASDVARAYRTYGGNMATGYQLQLPASMHSLPLNMVEIDMALMKNIAFRGGNDIGPDERTAVHYALNNMAVTLSRAFIYPRLFSVLDMPHEAGHPVAPDTPGVLCAGQDKIQLPPLVNLSVARFNTEGAFLLDDSLALYLWLGQSVSPRFIWSLFGRDSIEGVDLRELQLAPPQDEMSTRIHNIINAIREERPPFLKLHVLREGAPGEGRFFWKLVEDRASFNGGTYSYAEFLGQVNRSSTASK</sequence>
<dbReference type="Gene3D" id="2.30.30.380">
    <property type="entry name" value="Zn-finger domain of Sec23/24"/>
    <property type="match status" value="1"/>
</dbReference>
<keyword evidence="11" id="KW-0472">Membrane</keyword>
<evidence type="ECO:0000313" key="18">
    <source>
        <dbReference type="EMBL" id="OQS03712.1"/>
    </source>
</evidence>
<keyword evidence="9" id="KW-0653">Protein transport</keyword>
<evidence type="ECO:0000259" key="16">
    <source>
        <dbReference type="Pfam" id="PF04815"/>
    </source>
</evidence>
<dbReference type="InterPro" id="IPR036175">
    <property type="entry name" value="Sec23/24_helical_dom_sf"/>
</dbReference>
<dbReference type="Gene3D" id="1.20.120.730">
    <property type="entry name" value="Sec23/Sec24 helical domain"/>
    <property type="match status" value="1"/>
</dbReference>
<dbReference type="InterPro" id="IPR036465">
    <property type="entry name" value="vWFA_dom_sf"/>
</dbReference>
<comment type="caution">
    <text evidence="18">The sequence shown here is derived from an EMBL/GenBank/DDBJ whole genome shotgun (WGS) entry which is preliminary data.</text>
</comment>
<protein>
    <submittedName>
        <fullName evidence="18">Transporter Sec24</fullName>
    </submittedName>
</protein>
<evidence type="ECO:0000256" key="2">
    <source>
        <dbReference type="ARBA" id="ARBA00004496"/>
    </source>
</evidence>
<evidence type="ECO:0000259" key="15">
    <source>
        <dbReference type="Pfam" id="PF04811"/>
    </source>
</evidence>
<dbReference type="Pfam" id="PF08033">
    <property type="entry name" value="Sec23_BS"/>
    <property type="match status" value="1"/>
</dbReference>
<organism evidence="18 19">
    <name type="scientific">Thraustotheca clavata</name>
    <dbReference type="NCBI Taxonomy" id="74557"/>
    <lineage>
        <taxon>Eukaryota</taxon>
        <taxon>Sar</taxon>
        <taxon>Stramenopiles</taxon>
        <taxon>Oomycota</taxon>
        <taxon>Saprolegniomycetes</taxon>
        <taxon>Saprolegniales</taxon>
        <taxon>Achlyaceae</taxon>
        <taxon>Thraustotheca</taxon>
    </lineage>
</organism>
<evidence type="ECO:0000256" key="10">
    <source>
        <dbReference type="ARBA" id="ARBA00023034"/>
    </source>
</evidence>
<evidence type="ECO:0000313" key="19">
    <source>
        <dbReference type="Proteomes" id="UP000243217"/>
    </source>
</evidence>
<dbReference type="GO" id="GO:0000149">
    <property type="term" value="F:SNARE binding"/>
    <property type="evidence" value="ECO:0007669"/>
    <property type="project" value="TreeGrafter"/>
</dbReference>
<dbReference type="InterPro" id="IPR036180">
    <property type="entry name" value="Gelsolin-like_dom_sf"/>
</dbReference>
<dbReference type="SUPFAM" id="SSF82754">
    <property type="entry name" value="C-terminal, gelsolin-like domain of Sec23/24"/>
    <property type="match status" value="1"/>
</dbReference>
<evidence type="ECO:0000256" key="8">
    <source>
        <dbReference type="ARBA" id="ARBA00022892"/>
    </source>
</evidence>
<dbReference type="GO" id="GO:0005789">
    <property type="term" value="C:endoplasmic reticulum membrane"/>
    <property type="evidence" value="ECO:0007669"/>
    <property type="project" value="UniProtKB-SubCell"/>
</dbReference>
<proteinExistence type="inferred from homology"/>
<dbReference type="STRING" id="74557.A0A1W0A091"/>
<dbReference type="GO" id="GO:0070971">
    <property type="term" value="C:endoplasmic reticulum exit site"/>
    <property type="evidence" value="ECO:0007669"/>
    <property type="project" value="TreeGrafter"/>
</dbReference>
<dbReference type="InterPro" id="IPR006896">
    <property type="entry name" value="Sec23/24_trunk_dom"/>
</dbReference>
<dbReference type="GO" id="GO:0006886">
    <property type="term" value="P:intracellular protein transport"/>
    <property type="evidence" value="ECO:0007669"/>
    <property type="project" value="InterPro"/>
</dbReference>
<dbReference type="CDD" id="cd01479">
    <property type="entry name" value="Sec24-like"/>
    <property type="match status" value="1"/>
</dbReference>
<keyword evidence="19" id="KW-1185">Reference proteome</keyword>
<keyword evidence="10" id="KW-0333">Golgi apparatus</keyword>
<dbReference type="Proteomes" id="UP000243217">
    <property type="component" value="Unassembled WGS sequence"/>
</dbReference>
<feature type="compositionally biased region" description="Polar residues" evidence="12">
    <location>
        <begin position="98"/>
        <end position="117"/>
    </location>
</feature>
<keyword evidence="5" id="KW-0813">Transport</keyword>
<comment type="similarity">
    <text evidence="4">Belongs to the SEC23/SEC24 family. SEC24 subfamily.</text>
</comment>
<evidence type="ECO:0000259" key="13">
    <source>
        <dbReference type="Pfam" id="PF00626"/>
    </source>
</evidence>
<dbReference type="InterPro" id="IPR006900">
    <property type="entry name" value="Sec23/24_helical_dom"/>
</dbReference>
<reference evidence="18 19" key="1">
    <citation type="journal article" date="2014" name="Genome Biol. Evol.">
        <title>The secreted proteins of Achlya hypogyna and Thraustotheca clavata identify the ancestral oomycete secretome and reveal gene acquisitions by horizontal gene transfer.</title>
        <authorList>
            <person name="Misner I."/>
            <person name="Blouin N."/>
            <person name="Leonard G."/>
            <person name="Richards T.A."/>
            <person name="Lane C.E."/>
        </authorList>
    </citation>
    <scope>NUCLEOTIDE SEQUENCE [LARGE SCALE GENOMIC DNA]</scope>
    <source>
        <strain evidence="18 19">ATCC 34112</strain>
    </source>
</reference>
<dbReference type="Gene3D" id="3.40.50.410">
    <property type="entry name" value="von Willebrand factor, type A domain"/>
    <property type="match status" value="1"/>
</dbReference>
<dbReference type="EMBL" id="JNBS01000795">
    <property type="protein sequence ID" value="OQS03712.1"/>
    <property type="molecule type" value="Genomic_DNA"/>
</dbReference>
<feature type="domain" description="Sec23/Sec24 helical" evidence="16">
    <location>
        <begin position="771"/>
        <end position="874"/>
    </location>
</feature>
<keyword evidence="8" id="KW-0931">ER-Golgi transport</keyword>
<dbReference type="InterPro" id="IPR041742">
    <property type="entry name" value="Sec24-like_trunk_dom"/>
</dbReference>
<dbReference type="GO" id="GO:0030127">
    <property type="term" value="C:COPII vesicle coat"/>
    <property type="evidence" value="ECO:0007669"/>
    <property type="project" value="InterPro"/>
</dbReference>
<dbReference type="GO" id="GO:0008270">
    <property type="term" value="F:zinc ion binding"/>
    <property type="evidence" value="ECO:0007669"/>
    <property type="project" value="InterPro"/>
</dbReference>
<evidence type="ECO:0000259" key="14">
    <source>
        <dbReference type="Pfam" id="PF04810"/>
    </source>
</evidence>
<evidence type="ECO:0000256" key="1">
    <source>
        <dbReference type="ARBA" id="ARBA00004394"/>
    </source>
</evidence>
<dbReference type="Gene3D" id="2.60.40.1670">
    <property type="entry name" value="beta-sandwich domain of Sec23/24"/>
    <property type="match status" value="1"/>
</dbReference>
<feature type="domain" description="Zinc finger Sec23/Sec24-type" evidence="14">
    <location>
        <begin position="362"/>
        <end position="399"/>
    </location>
</feature>
<dbReference type="PANTHER" id="PTHR13803:SF39">
    <property type="entry name" value="SECRETORY 24AB, ISOFORM A"/>
    <property type="match status" value="1"/>
</dbReference>
<dbReference type="Pfam" id="PF04811">
    <property type="entry name" value="Sec23_trunk"/>
    <property type="match status" value="1"/>
</dbReference>
<evidence type="ECO:0000256" key="6">
    <source>
        <dbReference type="ARBA" id="ARBA00022490"/>
    </source>
</evidence>
<feature type="compositionally biased region" description="Polar residues" evidence="12">
    <location>
        <begin position="56"/>
        <end position="69"/>
    </location>
</feature>
<dbReference type="GO" id="GO:0000139">
    <property type="term" value="C:Golgi membrane"/>
    <property type="evidence" value="ECO:0007669"/>
    <property type="project" value="UniProtKB-SubCell"/>
</dbReference>
<gene>
    <name evidence="18" type="ORF">THRCLA_03976</name>
</gene>
<evidence type="ECO:0000256" key="7">
    <source>
        <dbReference type="ARBA" id="ARBA00022824"/>
    </source>
</evidence>
<evidence type="ECO:0000256" key="12">
    <source>
        <dbReference type="SAM" id="MobiDB-lite"/>
    </source>
</evidence>
<dbReference type="InterPro" id="IPR007123">
    <property type="entry name" value="Gelsolin-like_dom"/>
</dbReference>
<dbReference type="InterPro" id="IPR050550">
    <property type="entry name" value="SEC23_SEC24_subfamily"/>
</dbReference>
<evidence type="ECO:0000259" key="17">
    <source>
        <dbReference type="Pfam" id="PF08033"/>
    </source>
</evidence>
<keyword evidence="7" id="KW-0256">Endoplasmic reticulum</keyword>
<accession>A0A1W0A091</accession>
<dbReference type="Pfam" id="PF04815">
    <property type="entry name" value="Sec23_helical"/>
    <property type="match status" value="1"/>
</dbReference>
<feature type="domain" description="Sec23/Sec24 beta-sandwich" evidence="17">
    <location>
        <begin position="676"/>
        <end position="760"/>
    </location>
</feature>
<feature type="region of interest" description="Disordered" evidence="12">
    <location>
        <begin position="1"/>
        <end position="296"/>
    </location>
</feature>
<dbReference type="Pfam" id="PF04810">
    <property type="entry name" value="zf-Sec23_Sec24"/>
    <property type="match status" value="1"/>
</dbReference>
<dbReference type="SUPFAM" id="SSF81995">
    <property type="entry name" value="beta-sandwich domain of Sec23/24"/>
    <property type="match status" value="1"/>
</dbReference>
<dbReference type="InterPro" id="IPR036174">
    <property type="entry name" value="Znf_Sec23_Sec24_sf"/>
</dbReference>
<dbReference type="SUPFAM" id="SSF82919">
    <property type="entry name" value="Zn-finger domain of Sec23/24"/>
    <property type="match status" value="1"/>
</dbReference>
<feature type="domain" description="Gelsolin-like" evidence="13">
    <location>
        <begin position="912"/>
        <end position="977"/>
    </location>
</feature>
<dbReference type="Gene3D" id="3.40.20.10">
    <property type="entry name" value="Severin"/>
    <property type="match status" value="1"/>
</dbReference>
<feature type="domain" description="Sec23/Sec24 trunk" evidence="15">
    <location>
        <begin position="435"/>
        <end position="669"/>
    </location>
</feature>
<dbReference type="AlphaFoldDB" id="A0A1W0A091"/>
<keyword evidence="6" id="KW-0963">Cytoplasm</keyword>
<dbReference type="GO" id="GO:0090110">
    <property type="term" value="P:COPII-coated vesicle cargo loading"/>
    <property type="evidence" value="ECO:0007669"/>
    <property type="project" value="TreeGrafter"/>
</dbReference>
<dbReference type="OrthoDB" id="49016at2759"/>
<feature type="compositionally biased region" description="Polar residues" evidence="12">
    <location>
        <begin position="178"/>
        <end position="198"/>
    </location>
</feature>
<dbReference type="InterPro" id="IPR006895">
    <property type="entry name" value="Znf_Sec23_Sec24"/>
</dbReference>
<name>A0A1W0A091_9STRA</name>
<evidence type="ECO:0000256" key="9">
    <source>
        <dbReference type="ARBA" id="ARBA00022927"/>
    </source>
</evidence>
<dbReference type="InterPro" id="IPR012990">
    <property type="entry name" value="Beta-sandwich_Sec23_24"/>
</dbReference>
<dbReference type="PANTHER" id="PTHR13803">
    <property type="entry name" value="SEC24-RELATED PROTEIN"/>
    <property type="match status" value="1"/>
</dbReference>
<dbReference type="InterPro" id="IPR029006">
    <property type="entry name" value="ADF-H/Gelsolin-like_dom_sf"/>
</dbReference>
<evidence type="ECO:0000256" key="3">
    <source>
        <dbReference type="ARBA" id="ARBA00004586"/>
    </source>
</evidence>
<dbReference type="Pfam" id="PF00626">
    <property type="entry name" value="Gelsolin"/>
    <property type="match status" value="1"/>
</dbReference>
<dbReference type="SUPFAM" id="SSF81811">
    <property type="entry name" value="Helical domain of Sec23/24"/>
    <property type="match status" value="1"/>
</dbReference>
<dbReference type="SUPFAM" id="SSF53300">
    <property type="entry name" value="vWA-like"/>
    <property type="match status" value="1"/>
</dbReference>
<evidence type="ECO:0000256" key="4">
    <source>
        <dbReference type="ARBA" id="ARBA00008334"/>
    </source>
</evidence>
<evidence type="ECO:0000256" key="11">
    <source>
        <dbReference type="ARBA" id="ARBA00023136"/>
    </source>
</evidence>
<evidence type="ECO:0000256" key="5">
    <source>
        <dbReference type="ARBA" id="ARBA00022448"/>
    </source>
</evidence>
<comment type="subcellular location">
    <subcellularLocation>
        <location evidence="2">Cytoplasm</location>
    </subcellularLocation>
    <subcellularLocation>
        <location evidence="3">Endoplasmic reticulum membrane</location>
    </subcellularLocation>
    <subcellularLocation>
        <location evidence="1">Golgi apparatus membrane</location>
    </subcellularLocation>
</comment>